<dbReference type="RefSeq" id="WP_153374544.1">
    <property type="nucleotide sequence ID" value="NZ_WIVU01000044.1"/>
</dbReference>
<evidence type="ECO:0000313" key="1">
    <source>
        <dbReference type="EMBL" id="MQU07753.1"/>
    </source>
</evidence>
<organism evidence="1 2">
    <name type="scientific">Pseudomonas helleri</name>
    <dbReference type="NCBI Taxonomy" id="1608996"/>
    <lineage>
        <taxon>Bacteria</taxon>
        <taxon>Pseudomonadati</taxon>
        <taxon>Pseudomonadota</taxon>
        <taxon>Gammaproteobacteria</taxon>
        <taxon>Pseudomonadales</taxon>
        <taxon>Pseudomonadaceae</taxon>
        <taxon>Pseudomonas</taxon>
    </lineage>
</organism>
<reference evidence="1 2" key="1">
    <citation type="submission" date="2019-10" db="EMBL/GenBank/DDBJ databases">
        <title>Evaluation of single-gene subtyping targets for Pseudomonas.</title>
        <authorList>
            <person name="Reichler S.J."/>
            <person name="Orsi R.H."/>
            <person name="Wiedmann M."/>
            <person name="Martin N.H."/>
            <person name="Murphy S.I."/>
        </authorList>
    </citation>
    <scope>NUCLEOTIDE SEQUENCE [LARGE SCALE GENOMIC DNA]</scope>
    <source>
        <strain evidence="1 2">FSL R10-1637</strain>
    </source>
</reference>
<dbReference type="Proteomes" id="UP000478064">
    <property type="component" value="Unassembled WGS sequence"/>
</dbReference>
<comment type="caution">
    <text evidence="1">The sequence shown here is derived from an EMBL/GenBank/DDBJ whole genome shotgun (WGS) entry which is preliminary data.</text>
</comment>
<name>A0A6L5HWX2_9PSED</name>
<sequence>MSTEIETKIQDILSEVEKKTVSLNRAKETVDKATTLVQTETSKLGTLSRVIFKGNATEQDLKLYQDQDTKLGEAESSLKKKDEAYKAIATAIADMKKEIATLQFNSDIDDQKVASKATVKRVTAFVKFVLSITGATTLEEAEADIKTKFTPYQ</sequence>
<gene>
    <name evidence="1" type="ORF">GHO27_18915</name>
</gene>
<dbReference type="EMBL" id="WIVU01000044">
    <property type="protein sequence ID" value="MQU07753.1"/>
    <property type="molecule type" value="Genomic_DNA"/>
</dbReference>
<dbReference type="AlphaFoldDB" id="A0A6L5HWX2"/>
<evidence type="ECO:0000313" key="2">
    <source>
        <dbReference type="Proteomes" id="UP000478064"/>
    </source>
</evidence>
<protein>
    <submittedName>
        <fullName evidence="1">Uncharacterized protein</fullName>
    </submittedName>
</protein>
<accession>A0A6L5HWX2</accession>
<proteinExistence type="predicted"/>